<evidence type="ECO:0000256" key="5">
    <source>
        <dbReference type="ARBA" id="ARBA00023065"/>
    </source>
</evidence>
<dbReference type="Gene3D" id="3.30.70.100">
    <property type="match status" value="1"/>
</dbReference>
<evidence type="ECO:0000259" key="8">
    <source>
        <dbReference type="PROSITE" id="PS50846"/>
    </source>
</evidence>
<dbReference type="GO" id="GO:0016531">
    <property type="term" value="F:copper chaperone activity"/>
    <property type="evidence" value="ECO:0007669"/>
    <property type="project" value="TreeGrafter"/>
</dbReference>
<comment type="similarity">
    <text evidence="7">Belongs to the ATX1 family.</text>
</comment>
<dbReference type="CDD" id="cd00371">
    <property type="entry name" value="HMA"/>
    <property type="match status" value="1"/>
</dbReference>
<keyword evidence="10" id="KW-1185">Reference proteome</keyword>
<dbReference type="SUPFAM" id="SSF55008">
    <property type="entry name" value="HMA, heavy metal-associated domain"/>
    <property type="match status" value="1"/>
</dbReference>
<evidence type="ECO:0000256" key="2">
    <source>
        <dbReference type="ARBA" id="ARBA00022723"/>
    </source>
</evidence>
<evidence type="ECO:0000256" key="7">
    <source>
        <dbReference type="ARBA" id="ARBA00038171"/>
    </source>
</evidence>
<dbReference type="Pfam" id="PF00403">
    <property type="entry name" value="HMA"/>
    <property type="match status" value="1"/>
</dbReference>
<comment type="caution">
    <text evidence="9">The sequence shown here is derived from an EMBL/GenBank/DDBJ whole genome shotgun (WGS) entry which is preliminary data.</text>
</comment>
<protein>
    <submittedName>
        <fullName evidence="9">Heavy metal transport/detoxification protein</fullName>
    </submittedName>
</protein>
<sequence>MSAEQTYKFEVNPMTCQGCSNSIEKALKKLEGVDYTINLENKTVEVKTAKFTADELVQTMKGIGKEAVLL</sequence>
<evidence type="ECO:0000256" key="1">
    <source>
        <dbReference type="ARBA" id="ARBA00022448"/>
    </source>
</evidence>
<keyword evidence="1" id="KW-0813">Transport</keyword>
<evidence type="ECO:0000256" key="6">
    <source>
        <dbReference type="ARBA" id="ARBA00023186"/>
    </source>
</evidence>
<keyword evidence="5" id="KW-0406">Ion transport</keyword>
<keyword evidence="2" id="KW-0479">Metal-binding</keyword>
<keyword evidence="3" id="KW-0187">Copper transport</keyword>
<dbReference type="GO" id="GO:0046872">
    <property type="term" value="F:metal ion binding"/>
    <property type="evidence" value="ECO:0007669"/>
    <property type="project" value="UniProtKB-KW"/>
</dbReference>
<accession>A0A8H4B583</accession>
<dbReference type="EMBL" id="WTPW01000009">
    <property type="protein sequence ID" value="KAF0561211.1"/>
    <property type="molecule type" value="Genomic_DNA"/>
</dbReference>
<gene>
    <name evidence="9" type="ORF">F8M41_023994</name>
</gene>
<keyword evidence="4" id="KW-0186">Copper</keyword>
<dbReference type="InterPro" id="IPR036163">
    <property type="entry name" value="HMA_dom_sf"/>
</dbReference>
<evidence type="ECO:0000256" key="3">
    <source>
        <dbReference type="ARBA" id="ARBA00022796"/>
    </source>
</evidence>
<dbReference type="GO" id="GO:0006825">
    <property type="term" value="P:copper ion transport"/>
    <property type="evidence" value="ECO:0007669"/>
    <property type="project" value="UniProtKB-KW"/>
</dbReference>
<organism evidence="9 10">
    <name type="scientific">Gigaspora margarita</name>
    <dbReference type="NCBI Taxonomy" id="4874"/>
    <lineage>
        <taxon>Eukaryota</taxon>
        <taxon>Fungi</taxon>
        <taxon>Fungi incertae sedis</taxon>
        <taxon>Mucoromycota</taxon>
        <taxon>Glomeromycotina</taxon>
        <taxon>Glomeromycetes</taxon>
        <taxon>Diversisporales</taxon>
        <taxon>Gigasporaceae</taxon>
        <taxon>Gigaspora</taxon>
    </lineage>
</organism>
<dbReference type="PANTHER" id="PTHR46365">
    <property type="entry name" value="COPPER TRANSPORT PROTEIN ATOX1"/>
    <property type="match status" value="1"/>
</dbReference>
<reference evidence="9 10" key="1">
    <citation type="journal article" date="2019" name="Environ. Microbiol.">
        <title>At the nexus of three kingdoms: the genome of the mycorrhizal fungus Gigaspora margarita provides insights into plant, endobacterial and fungal interactions.</title>
        <authorList>
            <person name="Venice F."/>
            <person name="Ghignone S."/>
            <person name="Salvioli di Fossalunga A."/>
            <person name="Amselem J."/>
            <person name="Novero M."/>
            <person name="Xianan X."/>
            <person name="Sedzielewska Toro K."/>
            <person name="Morin E."/>
            <person name="Lipzen A."/>
            <person name="Grigoriev I.V."/>
            <person name="Henrissat B."/>
            <person name="Martin F.M."/>
            <person name="Bonfante P."/>
        </authorList>
    </citation>
    <scope>NUCLEOTIDE SEQUENCE [LARGE SCALE GENOMIC DNA]</scope>
    <source>
        <strain evidence="9 10">BEG34</strain>
    </source>
</reference>
<name>A0A8H4B583_GIGMA</name>
<dbReference type="InterPro" id="IPR006121">
    <property type="entry name" value="HMA_dom"/>
</dbReference>
<keyword evidence="6" id="KW-0143">Chaperone</keyword>
<dbReference type="InterPro" id="IPR017969">
    <property type="entry name" value="Heavy-metal-associated_CS"/>
</dbReference>
<evidence type="ECO:0000313" key="9">
    <source>
        <dbReference type="EMBL" id="KAF0561211.1"/>
    </source>
</evidence>
<proteinExistence type="inferred from homology"/>
<dbReference type="InterPro" id="IPR051881">
    <property type="entry name" value="Copper_transport_ATOX1-like"/>
</dbReference>
<evidence type="ECO:0000313" key="10">
    <source>
        <dbReference type="Proteomes" id="UP000439903"/>
    </source>
</evidence>
<dbReference type="OrthoDB" id="689350at2759"/>
<dbReference type="PROSITE" id="PS50846">
    <property type="entry name" value="HMA_2"/>
    <property type="match status" value="1"/>
</dbReference>
<dbReference type="AlphaFoldDB" id="A0A8H4B583"/>
<dbReference type="PANTHER" id="PTHR46365:SF1">
    <property type="entry name" value="COPPER TRANSPORT PROTEIN ATOX1"/>
    <property type="match status" value="1"/>
</dbReference>
<evidence type="ECO:0000256" key="4">
    <source>
        <dbReference type="ARBA" id="ARBA00023008"/>
    </source>
</evidence>
<dbReference type="PROSITE" id="PS01047">
    <property type="entry name" value="HMA_1"/>
    <property type="match status" value="1"/>
</dbReference>
<dbReference type="GO" id="GO:0005829">
    <property type="term" value="C:cytosol"/>
    <property type="evidence" value="ECO:0007669"/>
    <property type="project" value="TreeGrafter"/>
</dbReference>
<dbReference type="Proteomes" id="UP000439903">
    <property type="component" value="Unassembled WGS sequence"/>
</dbReference>
<feature type="domain" description="HMA" evidence="8">
    <location>
        <begin position="5"/>
        <end position="68"/>
    </location>
</feature>